<dbReference type="SUPFAM" id="SSF47113">
    <property type="entry name" value="Histone-fold"/>
    <property type="match status" value="1"/>
</dbReference>
<dbReference type="EMBL" id="NPHW01002365">
    <property type="protein sequence ID" value="OXV11665.1"/>
    <property type="molecule type" value="Genomic_DNA"/>
</dbReference>
<dbReference type="GO" id="GO:0006366">
    <property type="term" value="P:transcription by RNA polymerase II"/>
    <property type="evidence" value="ECO:0007669"/>
    <property type="project" value="InterPro"/>
</dbReference>
<evidence type="ECO:0000313" key="6">
    <source>
        <dbReference type="EMBL" id="OXV11665.1"/>
    </source>
</evidence>
<comment type="similarity">
    <text evidence="5">Belongs to the SPT3 family.</text>
</comment>
<organism evidence="6 7">
    <name type="scientific">Elaphomyces granulatus</name>
    <dbReference type="NCBI Taxonomy" id="519963"/>
    <lineage>
        <taxon>Eukaryota</taxon>
        <taxon>Fungi</taxon>
        <taxon>Dikarya</taxon>
        <taxon>Ascomycota</taxon>
        <taxon>Pezizomycotina</taxon>
        <taxon>Eurotiomycetes</taxon>
        <taxon>Eurotiomycetidae</taxon>
        <taxon>Eurotiales</taxon>
        <taxon>Elaphomycetaceae</taxon>
        <taxon>Elaphomyces</taxon>
    </lineage>
</organism>
<dbReference type="InterPro" id="IPR009072">
    <property type="entry name" value="Histone-fold"/>
</dbReference>
<dbReference type="Gene3D" id="1.10.20.10">
    <property type="entry name" value="Histone, subunit A"/>
    <property type="match status" value="1"/>
</dbReference>
<evidence type="ECO:0000256" key="3">
    <source>
        <dbReference type="ARBA" id="ARBA00023163"/>
    </source>
</evidence>
<evidence type="ECO:0000256" key="1">
    <source>
        <dbReference type="ARBA" id="ARBA00004123"/>
    </source>
</evidence>
<evidence type="ECO:0000256" key="2">
    <source>
        <dbReference type="ARBA" id="ARBA00023015"/>
    </source>
</evidence>
<comment type="subcellular location">
    <subcellularLocation>
        <location evidence="1">Nucleus</location>
    </subcellularLocation>
</comment>
<dbReference type="Pfam" id="PF02269">
    <property type="entry name" value="TFIID-18kDa"/>
    <property type="match status" value="1"/>
</dbReference>
<comment type="caution">
    <text evidence="6">The sequence shown here is derived from an EMBL/GenBank/DDBJ whole genome shotgun (WGS) entry which is preliminary data.</text>
</comment>
<dbReference type="GO" id="GO:0000124">
    <property type="term" value="C:SAGA complex"/>
    <property type="evidence" value="ECO:0007669"/>
    <property type="project" value="TreeGrafter"/>
</dbReference>
<dbReference type="GO" id="GO:0003712">
    <property type="term" value="F:transcription coregulator activity"/>
    <property type="evidence" value="ECO:0007669"/>
    <property type="project" value="TreeGrafter"/>
</dbReference>
<dbReference type="AlphaFoldDB" id="A0A232M5G7"/>
<protein>
    <submittedName>
        <fullName evidence="6">Uncharacterized protein</fullName>
    </submittedName>
</protein>
<sequence>MMFICGDARQPLAETALVIEEIVQQQIVEMIVRCVAQLTRRGSRSISANDLLFLIRENKAKRSRLLKLLSVKEMRKNIHASDDKKDSDTGDLSLADDELPTLEVAARASIPKRRRRKLTRSLRDVESLYPIQLNEDTEEEIREPDSAGMLRQFDERTKNMSPQEYFYWSECRKASFTAGRTAATRFREWIGLAAHSDVRATEDIIDMLGFLAIETVRTLTETALHMKEVGDFSADNRYGSNGSKAVGKRKRAGPFTIKDEDLTPLQPRHVNEAYRRLQVSPKRAIARLLLNNRKVPPCLPLRLI</sequence>
<dbReference type="PANTHER" id="PTHR11380">
    <property type="entry name" value="TRANSCRIPTION INITIATION FACTOR TFIID/SUPT3-RELATED"/>
    <property type="match status" value="1"/>
</dbReference>
<dbReference type="InterPro" id="IPR003195">
    <property type="entry name" value="TFIID_TAF13"/>
</dbReference>
<proteinExistence type="inferred from homology"/>
<keyword evidence="3" id="KW-0804">Transcription</keyword>
<gene>
    <name evidence="6" type="ORF">Egran_00576</name>
</gene>
<dbReference type="CDD" id="cd22926">
    <property type="entry name" value="HFD_SPT3"/>
    <property type="match status" value="1"/>
</dbReference>
<evidence type="ECO:0000256" key="4">
    <source>
        <dbReference type="ARBA" id="ARBA00023242"/>
    </source>
</evidence>
<evidence type="ECO:0000313" key="7">
    <source>
        <dbReference type="Proteomes" id="UP000243515"/>
    </source>
</evidence>
<dbReference type="Proteomes" id="UP000243515">
    <property type="component" value="Unassembled WGS sequence"/>
</dbReference>
<dbReference type="OrthoDB" id="66982at2759"/>
<keyword evidence="7" id="KW-1185">Reference proteome</keyword>
<name>A0A232M5G7_9EURO</name>
<accession>A0A232M5G7</accession>
<keyword evidence="4" id="KW-0539">Nucleus</keyword>
<dbReference type="GO" id="GO:0046982">
    <property type="term" value="F:protein heterodimerization activity"/>
    <property type="evidence" value="ECO:0007669"/>
    <property type="project" value="InterPro"/>
</dbReference>
<reference evidence="6 7" key="1">
    <citation type="journal article" date="2015" name="Environ. Microbiol.">
        <title>Metagenome sequence of Elaphomyces granulatus from sporocarp tissue reveals Ascomycota ectomycorrhizal fingerprints of genome expansion and a Proteobacteria-rich microbiome.</title>
        <authorList>
            <person name="Quandt C.A."/>
            <person name="Kohler A."/>
            <person name="Hesse C.N."/>
            <person name="Sharpton T.J."/>
            <person name="Martin F."/>
            <person name="Spatafora J.W."/>
        </authorList>
    </citation>
    <scope>NUCLEOTIDE SEQUENCE [LARGE SCALE GENOMIC DNA]</scope>
    <source>
        <strain evidence="6 7">OSC145934</strain>
    </source>
</reference>
<keyword evidence="2" id="KW-0805">Transcription regulation</keyword>
<dbReference type="PANTHER" id="PTHR11380:SF16">
    <property type="entry name" value="TRANSCRIPTION INITIATION PROTEIN SPT3 HOMOLOG"/>
    <property type="match status" value="1"/>
</dbReference>
<dbReference type="GO" id="GO:0005634">
    <property type="term" value="C:nucleus"/>
    <property type="evidence" value="ECO:0007669"/>
    <property type="project" value="UniProtKB-SubCell"/>
</dbReference>
<evidence type="ECO:0000256" key="5">
    <source>
        <dbReference type="ARBA" id="ARBA00061274"/>
    </source>
</evidence>